<name>A0A7J3ZL73_9CREN</name>
<sequence length="227" mass="25569">MKRAVKIVAFDMDGVLVPIKNSWDIVHERFGVLREAKALAENFFQGKLSYYEWLYLSTLLWIKSRRGGVSRRELEEAFESIKVSPGFKNLVERLKREGRRVIIISGGVSVLLERVASELGISEWYSSILVFDGNGKLVPGGIPVVEAGGKDRVLLSVMSRYSVKHEECAYVGDSLWDKEAFAVVGLSILYGGEEEELVACVRARTPEEIHRAILDYEKGLIECRVED</sequence>
<accession>A0A7J3ZL73</accession>
<dbReference type="GO" id="GO:0000287">
    <property type="term" value="F:magnesium ion binding"/>
    <property type="evidence" value="ECO:0007669"/>
    <property type="project" value="TreeGrafter"/>
</dbReference>
<dbReference type="EC" id="3.1.3.3" evidence="3"/>
<comment type="pathway">
    <text evidence="2">Amino-acid biosynthesis; L-serine biosynthesis; L-serine from 3-phospho-D-glycerate: step 3/3.</text>
</comment>
<organism evidence="9">
    <name type="scientific">Fervidicoccus fontis</name>
    <dbReference type="NCBI Taxonomy" id="683846"/>
    <lineage>
        <taxon>Archaea</taxon>
        <taxon>Thermoproteota</taxon>
        <taxon>Thermoprotei</taxon>
        <taxon>Fervidicoccales</taxon>
        <taxon>Fervidicoccaceae</taxon>
        <taxon>Fervidicoccus</taxon>
    </lineage>
</organism>
<dbReference type="InterPro" id="IPR006386">
    <property type="entry name" value="HAD-SF_hydro_IB_PSP-like_arc"/>
</dbReference>
<dbReference type="EMBL" id="DRZC01000075">
    <property type="protein sequence ID" value="HHQ80819.1"/>
    <property type="molecule type" value="Genomic_DNA"/>
</dbReference>
<dbReference type="SUPFAM" id="SSF56784">
    <property type="entry name" value="HAD-like"/>
    <property type="match status" value="1"/>
</dbReference>
<dbReference type="NCBIfam" id="TIGR01488">
    <property type="entry name" value="HAD-SF-IB"/>
    <property type="match status" value="1"/>
</dbReference>
<evidence type="ECO:0000256" key="2">
    <source>
        <dbReference type="ARBA" id="ARBA00005135"/>
    </source>
</evidence>
<evidence type="ECO:0000256" key="5">
    <source>
        <dbReference type="ARBA" id="ARBA00022723"/>
    </source>
</evidence>
<keyword evidence="8" id="KW-0718">Serine biosynthesis</keyword>
<proteinExistence type="predicted"/>
<dbReference type="GO" id="GO:0036424">
    <property type="term" value="F:L-phosphoserine phosphatase activity"/>
    <property type="evidence" value="ECO:0007669"/>
    <property type="project" value="TreeGrafter"/>
</dbReference>
<dbReference type="PANTHER" id="PTHR43344">
    <property type="entry name" value="PHOSPHOSERINE PHOSPHATASE"/>
    <property type="match status" value="1"/>
</dbReference>
<keyword evidence="6 9" id="KW-0378">Hydrolase</keyword>
<keyword evidence="5" id="KW-0479">Metal-binding</keyword>
<comment type="caution">
    <text evidence="9">The sequence shown here is derived from an EMBL/GenBank/DDBJ whole genome shotgun (WGS) entry which is preliminary data.</text>
</comment>
<dbReference type="GO" id="GO:0006564">
    <property type="term" value="P:L-serine biosynthetic process"/>
    <property type="evidence" value="ECO:0007669"/>
    <property type="project" value="UniProtKB-KW"/>
</dbReference>
<gene>
    <name evidence="9" type="ORF">ENM78_05165</name>
</gene>
<keyword evidence="4" id="KW-0028">Amino-acid biosynthesis</keyword>
<keyword evidence="7" id="KW-0460">Magnesium</keyword>
<dbReference type="PANTHER" id="PTHR43344:SF2">
    <property type="entry name" value="PHOSPHOSERINE PHOSPHATASE"/>
    <property type="match status" value="1"/>
</dbReference>
<dbReference type="InterPro" id="IPR050582">
    <property type="entry name" value="HAD-like_SerB"/>
</dbReference>
<dbReference type="GO" id="GO:0005737">
    <property type="term" value="C:cytoplasm"/>
    <property type="evidence" value="ECO:0007669"/>
    <property type="project" value="TreeGrafter"/>
</dbReference>
<dbReference type="AlphaFoldDB" id="A0A7J3ZL73"/>
<comment type="cofactor">
    <cofactor evidence="1">
        <name>Mg(2+)</name>
        <dbReference type="ChEBI" id="CHEBI:18420"/>
    </cofactor>
</comment>
<evidence type="ECO:0000256" key="1">
    <source>
        <dbReference type="ARBA" id="ARBA00001946"/>
    </source>
</evidence>
<dbReference type="InterPro" id="IPR023214">
    <property type="entry name" value="HAD_sf"/>
</dbReference>
<dbReference type="InterPro" id="IPR036412">
    <property type="entry name" value="HAD-like_sf"/>
</dbReference>
<evidence type="ECO:0000256" key="7">
    <source>
        <dbReference type="ARBA" id="ARBA00022842"/>
    </source>
</evidence>
<dbReference type="Gene3D" id="3.40.50.1000">
    <property type="entry name" value="HAD superfamily/HAD-like"/>
    <property type="match status" value="1"/>
</dbReference>
<protein>
    <recommendedName>
        <fullName evidence="3">phosphoserine phosphatase</fullName>
        <ecNumber evidence="3">3.1.3.3</ecNumber>
    </recommendedName>
</protein>
<evidence type="ECO:0000256" key="8">
    <source>
        <dbReference type="ARBA" id="ARBA00023299"/>
    </source>
</evidence>
<evidence type="ECO:0000256" key="6">
    <source>
        <dbReference type="ARBA" id="ARBA00022801"/>
    </source>
</evidence>
<dbReference type="NCBIfam" id="TIGR01491">
    <property type="entry name" value="HAD-SF-IB-PSPlk"/>
    <property type="match status" value="1"/>
</dbReference>
<evidence type="ECO:0000256" key="3">
    <source>
        <dbReference type="ARBA" id="ARBA00012640"/>
    </source>
</evidence>
<evidence type="ECO:0000313" key="9">
    <source>
        <dbReference type="EMBL" id="HHQ80819.1"/>
    </source>
</evidence>
<reference evidence="9" key="1">
    <citation type="journal article" date="2020" name="mSystems">
        <title>Genome- and Community-Level Interaction Insights into Carbon Utilization and Element Cycling Functions of Hydrothermarchaeota in Hydrothermal Sediment.</title>
        <authorList>
            <person name="Zhou Z."/>
            <person name="Liu Y."/>
            <person name="Xu W."/>
            <person name="Pan J."/>
            <person name="Luo Z.H."/>
            <person name="Li M."/>
        </authorList>
    </citation>
    <scope>NUCLEOTIDE SEQUENCE [LARGE SCALE GENOMIC DNA]</scope>
    <source>
        <strain evidence="9">SpSt-1116</strain>
    </source>
</reference>
<evidence type="ECO:0000256" key="4">
    <source>
        <dbReference type="ARBA" id="ARBA00022605"/>
    </source>
</evidence>
<dbReference type="Pfam" id="PF00702">
    <property type="entry name" value="Hydrolase"/>
    <property type="match status" value="1"/>
</dbReference>